<feature type="domain" description="Glycosyl hydrolase family 30 beta sandwich" evidence="1">
    <location>
        <begin position="17"/>
        <end position="64"/>
    </location>
</feature>
<proteinExistence type="predicted"/>
<dbReference type="InterPro" id="IPR013780">
    <property type="entry name" value="Glyco_hydro_b"/>
</dbReference>
<name>A0A6A3L5M2_9STRA</name>
<evidence type="ECO:0000313" key="3">
    <source>
        <dbReference type="EMBL" id="KAE9324942.1"/>
    </source>
</evidence>
<evidence type="ECO:0000259" key="1">
    <source>
        <dbReference type="Pfam" id="PF17189"/>
    </source>
</evidence>
<keyword evidence="5" id="KW-1185">Reference proteome</keyword>
<evidence type="ECO:0000313" key="2">
    <source>
        <dbReference type="EMBL" id="KAE9010963.1"/>
    </source>
</evidence>
<dbReference type="InterPro" id="IPR033452">
    <property type="entry name" value="GH30_C"/>
</dbReference>
<dbReference type="Gene3D" id="2.60.40.1180">
    <property type="entry name" value="Golgi alpha-mannosidase II"/>
    <property type="match status" value="1"/>
</dbReference>
<protein>
    <recommendedName>
        <fullName evidence="1">Glycosyl hydrolase family 30 beta sandwich domain-containing protein</fullName>
    </recommendedName>
</protein>
<gene>
    <name evidence="2" type="ORF">PR001_g16030</name>
    <name evidence="3" type="ORF">PR003_g16603</name>
</gene>
<dbReference type="Proteomes" id="UP000434957">
    <property type="component" value="Unassembled WGS sequence"/>
</dbReference>
<accession>A0A6A3L5M2</accession>
<sequence>MGHFSKFIPAGSKFLKTKTLINFHRWAFVTPGNRVVIQFMNRDSSAVAVRVKQTDSKTSPLTRPALCADGDLARVGSH</sequence>
<dbReference type="Proteomes" id="UP000429607">
    <property type="component" value="Unassembled WGS sequence"/>
</dbReference>
<dbReference type="AlphaFoldDB" id="A0A6A3L5M2"/>
<evidence type="ECO:0000313" key="4">
    <source>
        <dbReference type="Proteomes" id="UP000429607"/>
    </source>
</evidence>
<dbReference type="EMBL" id="QXFT01001222">
    <property type="protein sequence ID" value="KAE9324942.1"/>
    <property type="molecule type" value="Genomic_DNA"/>
</dbReference>
<dbReference type="Gene3D" id="3.20.20.80">
    <property type="entry name" value="Glycosidases"/>
    <property type="match status" value="1"/>
</dbReference>
<reference evidence="2 4" key="1">
    <citation type="submission" date="2018-09" db="EMBL/GenBank/DDBJ databases">
        <title>Genomic investigation of the strawberry pathogen Phytophthora fragariae indicates pathogenicity is determined by transcriptional variation in three key races.</title>
        <authorList>
            <person name="Adams T.M."/>
            <person name="Armitage A.D."/>
            <person name="Sobczyk M.K."/>
            <person name="Bates H.J."/>
            <person name="Dunwell J.M."/>
            <person name="Nellist C.F."/>
            <person name="Harrison R.J."/>
        </authorList>
    </citation>
    <scope>NUCLEOTIDE SEQUENCE [LARGE SCALE GENOMIC DNA]</scope>
    <source>
        <strain evidence="2 4">SCRP249</strain>
        <strain evidence="3 5">SCRP333</strain>
    </source>
</reference>
<dbReference type="EMBL" id="QXFV01001242">
    <property type="protein sequence ID" value="KAE9010963.1"/>
    <property type="molecule type" value="Genomic_DNA"/>
</dbReference>
<evidence type="ECO:0000313" key="5">
    <source>
        <dbReference type="Proteomes" id="UP000434957"/>
    </source>
</evidence>
<comment type="caution">
    <text evidence="2">The sequence shown here is derived from an EMBL/GenBank/DDBJ whole genome shotgun (WGS) entry which is preliminary data.</text>
</comment>
<dbReference type="Pfam" id="PF17189">
    <property type="entry name" value="Glyco_hydro_30C"/>
    <property type="match status" value="1"/>
</dbReference>
<organism evidence="2 4">
    <name type="scientific">Phytophthora rubi</name>
    <dbReference type="NCBI Taxonomy" id="129364"/>
    <lineage>
        <taxon>Eukaryota</taxon>
        <taxon>Sar</taxon>
        <taxon>Stramenopiles</taxon>
        <taxon>Oomycota</taxon>
        <taxon>Peronosporomycetes</taxon>
        <taxon>Peronosporales</taxon>
        <taxon>Peronosporaceae</taxon>
        <taxon>Phytophthora</taxon>
    </lineage>
</organism>